<organism evidence="1 4">
    <name type="scientific">Salmonella enterica subsp. enterica serovar Bovismorbificans</name>
    <dbReference type="NCBI Taxonomy" id="58097"/>
    <lineage>
        <taxon>Bacteria</taxon>
        <taxon>Pseudomonadati</taxon>
        <taxon>Pseudomonadota</taxon>
        <taxon>Gammaproteobacteria</taxon>
        <taxon>Enterobacterales</taxon>
        <taxon>Enterobacteriaceae</taxon>
        <taxon>Salmonella</taxon>
    </lineage>
</organism>
<evidence type="ECO:0000313" key="1">
    <source>
        <dbReference type="EMBL" id="CNV26394.1"/>
    </source>
</evidence>
<dbReference type="EMBL" id="CQPC01000176">
    <property type="protein sequence ID" value="CNV34425.1"/>
    <property type="molecule type" value="Genomic_DNA"/>
</dbReference>
<sequence>MKTAIVRIAVFAVAFRTQGKRRHHRKWPVIGHSANNGEAWSTVGAIDERITVAPLAWGIHLGKTCRAGRRIRHDLRVHRTACALTNGEIRRCALPYQRRVFNAVNARQRRAILIERGNKLRRLFQQPNDDAVAVITHVAV</sequence>
<reference evidence="3 4" key="1">
    <citation type="submission" date="2015-03" db="EMBL/GenBank/DDBJ databases">
        <authorList>
            <consortium name="Pathogen Informatics"/>
        </authorList>
    </citation>
    <scope>NUCLEOTIDE SEQUENCE [LARGE SCALE GENOMIC DNA]</scope>
    <source>
        <strain evidence="2 3">3476</strain>
        <strain evidence="1 4">A1104</strain>
    </source>
</reference>
<protein>
    <submittedName>
        <fullName evidence="1">Uncharacterized protein</fullName>
    </submittedName>
</protein>
<dbReference type="Proteomes" id="UP000039541">
    <property type="component" value="Unassembled WGS sequence"/>
</dbReference>
<gene>
    <name evidence="1" type="ORF">ERS008198_04838</name>
    <name evidence="2" type="ORF">ERS008202_05033</name>
</gene>
<evidence type="ECO:0000313" key="3">
    <source>
        <dbReference type="Proteomes" id="UP000039541"/>
    </source>
</evidence>
<name>A0A655EL50_SALET</name>
<dbReference type="AlphaFoldDB" id="A0A655EL50"/>
<dbReference type="Proteomes" id="UP000041314">
    <property type="component" value="Unassembled WGS sequence"/>
</dbReference>
<dbReference type="EMBL" id="CQPA01000078">
    <property type="protein sequence ID" value="CNV26394.1"/>
    <property type="molecule type" value="Genomic_DNA"/>
</dbReference>
<evidence type="ECO:0000313" key="4">
    <source>
        <dbReference type="Proteomes" id="UP000041314"/>
    </source>
</evidence>
<evidence type="ECO:0000313" key="2">
    <source>
        <dbReference type="EMBL" id="CNV34425.1"/>
    </source>
</evidence>
<proteinExistence type="predicted"/>
<accession>A0A655EL50</accession>